<evidence type="ECO:0000259" key="5">
    <source>
        <dbReference type="Pfam" id="PF01881"/>
    </source>
</evidence>
<dbReference type="NCBIfam" id="TIGR01877">
    <property type="entry name" value="cas_cas6"/>
    <property type="match status" value="1"/>
</dbReference>
<feature type="region of interest" description="Disordered" evidence="4">
    <location>
        <begin position="37"/>
        <end position="61"/>
    </location>
</feature>
<gene>
    <name evidence="6" type="ORF">C471_02195</name>
</gene>
<comment type="caution">
    <text evidence="6">The sequence shown here is derived from an EMBL/GenBank/DDBJ whole genome shotgun (WGS) entry which is preliminary data.</text>
</comment>
<evidence type="ECO:0000256" key="1">
    <source>
        <dbReference type="ARBA" id="ARBA00005937"/>
    </source>
</evidence>
<keyword evidence="3" id="KW-0051">Antiviral defense</keyword>
<reference evidence="6 7" key="1">
    <citation type="journal article" date="2014" name="PLoS Genet.">
        <title>Phylogenetically driven sequencing of extremely halophilic archaea reveals strategies for static and dynamic osmo-response.</title>
        <authorList>
            <person name="Becker E.A."/>
            <person name="Seitzer P.M."/>
            <person name="Tritt A."/>
            <person name="Larsen D."/>
            <person name="Krusor M."/>
            <person name="Yao A.I."/>
            <person name="Wu D."/>
            <person name="Madern D."/>
            <person name="Eisen J.A."/>
            <person name="Darling A.E."/>
            <person name="Facciotti M.T."/>
        </authorList>
    </citation>
    <scope>NUCLEOTIDE SEQUENCE [LARGE SCALE GENOMIC DNA]</scope>
    <source>
        <strain evidence="6 7">DSM 1137</strain>
    </source>
</reference>
<dbReference type="GO" id="GO:0016788">
    <property type="term" value="F:hydrolase activity, acting on ester bonds"/>
    <property type="evidence" value="ECO:0007669"/>
    <property type="project" value="InterPro"/>
</dbReference>
<organism evidence="6 7">
    <name type="scientific">Halorubrum saccharovorum DSM 1137</name>
    <dbReference type="NCBI Taxonomy" id="1227484"/>
    <lineage>
        <taxon>Archaea</taxon>
        <taxon>Methanobacteriati</taxon>
        <taxon>Methanobacteriota</taxon>
        <taxon>Stenosarchaea group</taxon>
        <taxon>Halobacteria</taxon>
        <taxon>Halobacteriales</taxon>
        <taxon>Haloferacaceae</taxon>
        <taxon>Halorubrum</taxon>
    </lineage>
</organism>
<dbReference type="InterPro" id="IPR049435">
    <property type="entry name" value="Cas_Cas6_C"/>
</dbReference>
<dbReference type="eggNOG" id="arCOG04342">
    <property type="taxonomic scope" value="Archaea"/>
</dbReference>
<dbReference type="Gene3D" id="3.30.70.1890">
    <property type="match status" value="1"/>
</dbReference>
<comment type="similarity">
    <text evidence="1">Belongs to the CRISPR-associated protein Cas6/Cse3/CasE family.</text>
</comment>
<dbReference type="AlphaFoldDB" id="M0E4Q3"/>
<dbReference type="PANTHER" id="PTHR36984:SF1">
    <property type="entry name" value="CRISPR-ASSOCIATED ENDORIBONUCLEASE CAS6 1"/>
    <property type="match status" value="1"/>
</dbReference>
<dbReference type="PATRIC" id="fig|1227484.4.peg.448"/>
<evidence type="ECO:0000256" key="4">
    <source>
        <dbReference type="SAM" id="MobiDB-lite"/>
    </source>
</evidence>
<dbReference type="STRING" id="1227484.C471_02195"/>
<evidence type="ECO:0000313" key="6">
    <source>
        <dbReference type="EMBL" id="ELZ42765.1"/>
    </source>
</evidence>
<dbReference type="InterPro" id="IPR010156">
    <property type="entry name" value="CRISPR-assoc_prot_Cas6"/>
</dbReference>
<dbReference type="GO" id="GO:0051607">
    <property type="term" value="P:defense response to virus"/>
    <property type="evidence" value="ECO:0007669"/>
    <property type="project" value="UniProtKB-KW"/>
</dbReference>
<evidence type="ECO:0000313" key="7">
    <source>
        <dbReference type="Proteomes" id="UP000011514"/>
    </source>
</evidence>
<dbReference type="GO" id="GO:0003723">
    <property type="term" value="F:RNA binding"/>
    <property type="evidence" value="ECO:0007669"/>
    <property type="project" value="UniProtKB-KW"/>
</dbReference>
<feature type="domain" description="CRISPR associated protein Cas6 C-terminal" evidence="5">
    <location>
        <begin position="155"/>
        <end position="253"/>
    </location>
</feature>
<protein>
    <submittedName>
        <fullName evidence="6">CRISPR-associated protein Cas6</fullName>
    </submittedName>
</protein>
<accession>M0E4Q3</accession>
<proteinExistence type="inferred from homology"/>
<keyword evidence="2" id="KW-0694">RNA-binding</keyword>
<dbReference type="Pfam" id="PF01881">
    <property type="entry name" value="Cas_Cas6_C"/>
    <property type="match status" value="1"/>
</dbReference>
<dbReference type="InterPro" id="IPR045747">
    <property type="entry name" value="CRISPR-assoc_prot_Cas6_N_sf"/>
</dbReference>
<evidence type="ECO:0000256" key="2">
    <source>
        <dbReference type="ARBA" id="ARBA00022884"/>
    </source>
</evidence>
<dbReference type="EMBL" id="AOJE01000010">
    <property type="protein sequence ID" value="ELZ42765.1"/>
    <property type="molecule type" value="Genomic_DNA"/>
</dbReference>
<dbReference type="RefSeq" id="WP_004046329.1">
    <property type="nucleotide sequence ID" value="NZ_AOJE01000010.1"/>
</dbReference>
<evidence type="ECO:0000256" key="3">
    <source>
        <dbReference type="ARBA" id="ARBA00023118"/>
    </source>
</evidence>
<name>M0E4Q3_9EURY</name>
<dbReference type="OrthoDB" id="43942at2157"/>
<keyword evidence="7" id="KW-1185">Reference proteome</keyword>
<sequence length="270" mass="30107">MRVVARLSARADTAYDNTYHHKLRGRVWRALDGTEYEAPHDTNEPPGFTFSNPFPPRDMSEGDERTLLVASPDEELLTHVAQNLQQEPELNIGQMPFTVDDLSVIEPNVGEPGSTGVLESGTGLLIRIPPWRCEEYGIDHPGGDTATFWQPEFGMEPLRTQIESNLDAKHGRHAPDHLPGPSDRPGELFDGYELIKTFAVPVEVTQGQTMTYVLSKWRLPYTVRDDHHRRHLNLALSCGLGERNGLGLGFLNVAEKRSPFGEPAPEEHSG</sequence>
<dbReference type="Proteomes" id="UP000011514">
    <property type="component" value="Unassembled WGS sequence"/>
</dbReference>
<dbReference type="PANTHER" id="PTHR36984">
    <property type="entry name" value="CRISPR-ASSOCIATED ENDORIBONUCLEASE CAS6 1"/>
    <property type="match status" value="1"/>
</dbReference>